<dbReference type="EMBL" id="JANKHO010000512">
    <property type="protein sequence ID" value="KAJ3509015.1"/>
    <property type="molecule type" value="Genomic_DNA"/>
</dbReference>
<sequence>MIGIWFSFTLGTLLIAGVTSTAIEENIERTSLSSAFIEDGVNAKFVARGKKFWGMFVYPDLLNKSNALPVIKAEIGAITAWDVVNEVLNEDGTLRRSVFSNVIGEAFITIAFQAARDADSSAKLYLNEYNILENNAKRHVMIALVNRINASSKLIDGLGAEVYANVNESSYSRKAGSLRTFHQAGMIDEVQPALTELASTGLEVAITYAYIPGNAPNDWAMLTKACLAVPSCVSLTIAPPEASSVPESSVS</sequence>
<dbReference type="PANTHER" id="PTHR31490">
    <property type="entry name" value="GLYCOSYL HYDROLASE"/>
    <property type="match status" value="1"/>
</dbReference>
<keyword evidence="7" id="KW-0732">Signal</keyword>
<evidence type="ECO:0000256" key="4">
    <source>
        <dbReference type="ARBA" id="ARBA00023295"/>
    </source>
</evidence>
<feature type="chain" id="PRO_5040818978" description="Beta-xylanase" evidence="7">
    <location>
        <begin position="21"/>
        <end position="251"/>
    </location>
</feature>
<dbReference type="PRINTS" id="PR00134">
    <property type="entry name" value="GLHYDRLASE10"/>
</dbReference>
<keyword evidence="3 6" id="KW-0119">Carbohydrate metabolism</keyword>
<evidence type="ECO:0000313" key="10">
    <source>
        <dbReference type="Proteomes" id="UP001148786"/>
    </source>
</evidence>
<evidence type="ECO:0000256" key="2">
    <source>
        <dbReference type="ARBA" id="ARBA00022801"/>
    </source>
</evidence>
<dbReference type="GO" id="GO:0000272">
    <property type="term" value="P:polysaccharide catabolic process"/>
    <property type="evidence" value="ECO:0007669"/>
    <property type="project" value="UniProtKB-KW"/>
</dbReference>
<accession>A0A9W8MVL1</accession>
<dbReference type="Gene3D" id="3.20.20.80">
    <property type="entry name" value="Glycosidases"/>
    <property type="match status" value="1"/>
</dbReference>
<keyword evidence="10" id="KW-1185">Reference proteome</keyword>
<dbReference type="InterPro" id="IPR044846">
    <property type="entry name" value="GH10"/>
</dbReference>
<evidence type="ECO:0000256" key="7">
    <source>
        <dbReference type="SAM" id="SignalP"/>
    </source>
</evidence>
<dbReference type="Pfam" id="PF00331">
    <property type="entry name" value="Glyco_hydro_10"/>
    <property type="match status" value="1"/>
</dbReference>
<dbReference type="InterPro" id="IPR017853">
    <property type="entry name" value="GH"/>
</dbReference>
<dbReference type="AlphaFoldDB" id="A0A9W8MVL1"/>
<evidence type="ECO:0000259" key="8">
    <source>
        <dbReference type="PROSITE" id="PS51760"/>
    </source>
</evidence>
<comment type="similarity">
    <text evidence="1 6">Belongs to the glycosyl hydrolase 10 (cellulase F) family.</text>
</comment>
<feature type="signal peptide" evidence="7">
    <location>
        <begin position="1"/>
        <end position="20"/>
    </location>
</feature>
<evidence type="ECO:0000256" key="3">
    <source>
        <dbReference type="ARBA" id="ARBA00023277"/>
    </source>
</evidence>
<dbReference type="OrthoDB" id="3055998at2759"/>
<evidence type="ECO:0000256" key="5">
    <source>
        <dbReference type="ARBA" id="ARBA00023326"/>
    </source>
</evidence>
<evidence type="ECO:0000313" key="9">
    <source>
        <dbReference type="EMBL" id="KAJ3509015.1"/>
    </source>
</evidence>
<evidence type="ECO:0000256" key="1">
    <source>
        <dbReference type="ARBA" id="ARBA00007495"/>
    </source>
</evidence>
<dbReference type="SMART" id="SM00633">
    <property type="entry name" value="Glyco_10"/>
    <property type="match status" value="1"/>
</dbReference>
<dbReference type="PANTHER" id="PTHR31490:SF76">
    <property type="entry name" value="ENDO-1,4-BETA-XYLANASE C"/>
    <property type="match status" value="1"/>
</dbReference>
<proteinExistence type="inferred from homology"/>
<dbReference type="InterPro" id="IPR001000">
    <property type="entry name" value="GH10_dom"/>
</dbReference>
<gene>
    <name evidence="9" type="ORF">NLJ89_g5441</name>
</gene>
<protein>
    <recommendedName>
        <fullName evidence="6">Beta-xylanase</fullName>
        <ecNumber evidence="6">3.2.1.8</ecNumber>
    </recommendedName>
</protein>
<dbReference type="GO" id="GO:0031176">
    <property type="term" value="F:endo-1,4-beta-xylanase activity"/>
    <property type="evidence" value="ECO:0007669"/>
    <property type="project" value="UniProtKB-EC"/>
</dbReference>
<name>A0A9W8MVL1_9AGAR</name>
<dbReference type="EC" id="3.2.1.8" evidence="6"/>
<dbReference type="PROSITE" id="PS51760">
    <property type="entry name" value="GH10_2"/>
    <property type="match status" value="1"/>
</dbReference>
<feature type="domain" description="GH10" evidence="8">
    <location>
        <begin position="1"/>
        <end position="251"/>
    </location>
</feature>
<comment type="caution">
    <text evidence="9">The sequence shown here is derived from an EMBL/GenBank/DDBJ whole genome shotgun (WGS) entry which is preliminary data.</text>
</comment>
<keyword evidence="2 6" id="KW-0378">Hydrolase</keyword>
<organism evidence="9 10">
    <name type="scientific">Agrocybe chaxingu</name>
    <dbReference type="NCBI Taxonomy" id="84603"/>
    <lineage>
        <taxon>Eukaryota</taxon>
        <taxon>Fungi</taxon>
        <taxon>Dikarya</taxon>
        <taxon>Basidiomycota</taxon>
        <taxon>Agaricomycotina</taxon>
        <taxon>Agaricomycetes</taxon>
        <taxon>Agaricomycetidae</taxon>
        <taxon>Agaricales</taxon>
        <taxon>Agaricineae</taxon>
        <taxon>Strophariaceae</taxon>
        <taxon>Agrocybe</taxon>
    </lineage>
</organism>
<dbReference type="SUPFAM" id="SSF51445">
    <property type="entry name" value="(Trans)glycosidases"/>
    <property type="match status" value="1"/>
</dbReference>
<keyword evidence="4 6" id="KW-0326">Glycosidase</keyword>
<evidence type="ECO:0000256" key="6">
    <source>
        <dbReference type="RuleBase" id="RU361174"/>
    </source>
</evidence>
<comment type="catalytic activity">
    <reaction evidence="6">
        <text>Endohydrolysis of (1-&gt;4)-beta-D-xylosidic linkages in xylans.</text>
        <dbReference type="EC" id="3.2.1.8"/>
    </reaction>
</comment>
<dbReference type="Proteomes" id="UP001148786">
    <property type="component" value="Unassembled WGS sequence"/>
</dbReference>
<keyword evidence="5 6" id="KW-0624">Polysaccharide degradation</keyword>
<reference evidence="9" key="1">
    <citation type="submission" date="2022-07" db="EMBL/GenBank/DDBJ databases">
        <title>Genome Sequence of Agrocybe chaxingu.</title>
        <authorList>
            <person name="Buettner E."/>
        </authorList>
    </citation>
    <scope>NUCLEOTIDE SEQUENCE</scope>
    <source>
        <strain evidence="9">MP-N11</strain>
    </source>
</reference>